<keyword evidence="2" id="KW-1133">Transmembrane helix</keyword>
<dbReference type="EMBL" id="ML179117">
    <property type="protein sequence ID" value="THU99600.1"/>
    <property type="molecule type" value="Genomic_DNA"/>
</dbReference>
<organism evidence="3 4">
    <name type="scientific">Dendrothele bispora (strain CBS 962.96)</name>
    <dbReference type="NCBI Taxonomy" id="1314807"/>
    <lineage>
        <taxon>Eukaryota</taxon>
        <taxon>Fungi</taxon>
        <taxon>Dikarya</taxon>
        <taxon>Basidiomycota</taxon>
        <taxon>Agaricomycotina</taxon>
        <taxon>Agaricomycetes</taxon>
        <taxon>Agaricomycetidae</taxon>
        <taxon>Agaricales</taxon>
        <taxon>Agaricales incertae sedis</taxon>
        <taxon>Dendrothele</taxon>
    </lineage>
</organism>
<keyword evidence="4" id="KW-1185">Reference proteome</keyword>
<evidence type="ECO:0000256" key="2">
    <source>
        <dbReference type="SAM" id="Phobius"/>
    </source>
</evidence>
<protein>
    <submittedName>
        <fullName evidence="3">Uncharacterized protein</fullName>
    </submittedName>
</protein>
<keyword evidence="2" id="KW-0812">Transmembrane</keyword>
<feature type="compositionally biased region" description="Basic residues" evidence="1">
    <location>
        <begin position="31"/>
        <end position="43"/>
    </location>
</feature>
<dbReference type="AlphaFoldDB" id="A0A4S8MBD2"/>
<feature type="compositionally biased region" description="Basic and acidic residues" evidence="1">
    <location>
        <begin position="97"/>
        <end position="112"/>
    </location>
</feature>
<evidence type="ECO:0000256" key="1">
    <source>
        <dbReference type="SAM" id="MobiDB-lite"/>
    </source>
</evidence>
<evidence type="ECO:0000313" key="3">
    <source>
        <dbReference type="EMBL" id="THU99600.1"/>
    </source>
</evidence>
<feature type="transmembrane region" description="Helical" evidence="2">
    <location>
        <begin position="210"/>
        <end position="232"/>
    </location>
</feature>
<proteinExistence type="predicted"/>
<name>A0A4S8MBD2_DENBC</name>
<evidence type="ECO:0000313" key="4">
    <source>
        <dbReference type="Proteomes" id="UP000297245"/>
    </source>
</evidence>
<gene>
    <name evidence="3" type="ORF">K435DRAFT_855582</name>
</gene>
<reference evidence="3 4" key="1">
    <citation type="journal article" date="2019" name="Nat. Ecol. Evol.">
        <title>Megaphylogeny resolves global patterns of mushroom evolution.</title>
        <authorList>
            <person name="Varga T."/>
            <person name="Krizsan K."/>
            <person name="Foldi C."/>
            <person name="Dima B."/>
            <person name="Sanchez-Garcia M."/>
            <person name="Sanchez-Ramirez S."/>
            <person name="Szollosi G.J."/>
            <person name="Szarkandi J.G."/>
            <person name="Papp V."/>
            <person name="Albert L."/>
            <person name="Andreopoulos W."/>
            <person name="Angelini C."/>
            <person name="Antonin V."/>
            <person name="Barry K.W."/>
            <person name="Bougher N.L."/>
            <person name="Buchanan P."/>
            <person name="Buyck B."/>
            <person name="Bense V."/>
            <person name="Catcheside P."/>
            <person name="Chovatia M."/>
            <person name="Cooper J."/>
            <person name="Damon W."/>
            <person name="Desjardin D."/>
            <person name="Finy P."/>
            <person name="Geml J."/>
            <person name="Haridas S."/>
            <person name="Hughes K."/>
            <person name="Justo A."/>
            <person name="Karasinski D."/>
            <person name="Kautmanova I."/>
            <person name="Kiss B."/>
            <person name="Kocsube S."/>
            <person name="Kotiranta H."/>
            <person name="LaButti K.M."/>
            <person name="Lechner B.E."/>
            <person name="Liimatainen K."/>
            <person name="Lipzen A."/>
            <person name="Lukacs Z."/>
            <person name="Mihaltcheva S."/>
            <person name="Morgado L.N."/>
            <person name="Niskanen T."/>
            <person name="Noordeloos M.E."/>
            <person name="Ohm R.A."/>
            <person name="Ortiz-Santana B."/>
            <person name="Ovrebo C."/>
            <person name="Racz N."/>
            <person name="Riley R."/>
            <person name="Savchenko A."/>
            <person name="Shiryaev A."/>
            <person name="Soop K."/>
            <person name="Spirin V."/>
            <person name="Szebenyi C."/>
            <person name="Tomsovsky M."/>
            <person name="Tulloss R.E."/>
            <person name="Uehling J."/>
            <person name="Grigoriev I.V."/>
            <person name="Vagvolgyi C."/>
            <person name="Papp T."/>
            <person name="Martin F.M."/>
            <person name="Miettinen O."/>
            <person name="Hibbett D.S."/>
            <person name="Nagy L.G."/>
        </authorList>
    </citation>
    <scope>NUCLEOTIDE SEQUENCE [LARGE SCALE GENOMIC DNA]</scope>
    <source>
        <strain evidence="3 4">CBS 962.96</strain>
    </source>
</reference>
<sequence>MGQTHLPTGAKVFSKPLRPAARGAGSSAGGAHKRRTPTLRKNRGSNAGRPYSQPTSQTDFDGSHGSSADTNNYNGFQRSSGNSGGDTEQYNQMISDGTRRNTDSQMIADDRLSNPTNTEHYNGPPRHFGDINGGYTEQDKRRIDRNIEDVEIYYKVYNNDNQGDWKTFLAGGGLATTAFYAGHTTAGVEEPFIPTNNEIAIIYPQYTLDLVHPVVVSFVVLHLVLMNLFSLVRQRLVASITE</sequence>
<accession>A0A4S8MBD2</accession>
<feature type="region of interest" description="Disordered" evidence="1">
    <location>
        <begin position="1"/>
        <end position="136"/>
    </location>
</feature>
<keyword evidence="2" id="KW-0472">Membrane</keyword>
<feature type="compositionally biased region" description="Polar residues" evidence="1">
    <location>
        <begin position="52"/>
        <end position="95"/>
    </location>
</feature>
<dbReference type="Proteomes" id="UP000297245">
    <property type="component" value="Unassembled WGS sequence"/>
</dbReference>